<dbReference type="SUPFAM" id="SSF53756">
    <property type="entry name" value="UDP-Glycosyltransferase/glycogen phosphorylase"/>
    <property type="match status" value="1"/>
</dbReference>
<dbReference type="SUPFAM" id="SSF51971">
    <property type="entry name" value="Nucleotide-binding domain"/>
    <property type="match status" value="1"/>
</dbReference>
<sequence length="782" mass="88584">MNIQDNYTAFHPNNAEVLGPLICFSHLRWDFVYQRPQHLMERFAIQRQVFFFEESIGTDHYAPYLEFHAFKGSAVKCVRPRVPHAFSQSETRDALEELVVQLIHLSGGRKPNFWFYTPMMYEFASAIDTELVVYDCMDELANFLGAPARLHELEVELIRRADVVFTGGYSLFEAKRLLHDNIHPFPSGVDIEHFRIARNRPSTTLNRKTINRPKLGYCGVIDERLDLALVAATAAARPQWSIELIGPVAKISQSDLPRAPNIHYTGKVPYAELPDYLAAWDVAIMPFALNDATRFISPTKTPEYLAAGRPVVSTPIRDVVRHYGGVKGVFIAGDTEEFIKLCDEALSLKNSDDSWLVDADEILATCTWDETFNQMNGHINAAMARKTQSVQDVSHPPLCRRKGSGGGYDCLIVGAGFAGSVLAERLAADGGKRVLLCDRRPHVGGNAYDFYDRSGILVHKYGPHIFHTNNDAIFSYLSRFTAWRAYEHRVLADVAGTLLPIPINRTTLNGLYGLDLRNDVQAADFLTSCAENVEAIISSKDVVIAAVGRDLYHTFFEGYTRKQWGLDPSELDKSVAARIPTRTSTDDRYFQDSIQAMPLHGYTHMFENMLDHDNIDILLDADFSEVRKEHVSAHTIFTGPIDEYYQHIFGALPYRSLQFKHETYDRRRIQPVGVVNYPSEQIPYTRITEYKHLTGQVHPKTSVSYEFACSEGDPYYPIPRPENQALFKRYEQLAKASPNVTFVGRLGTYKYYNMDQVVGQALATYRRLKTFSIGEGRVVLRS</sequence>
<evidence type="ECO:0000256" key="1">
    <source>
        <dbReference type="ARBA" id="ARBA00001974"/>
    </source>
</evidence>
<dbReference type="InterPro" id="IPR015899">
    <property type="entry name" value="UDP-GalPyranose_mutase_C"/>
</dbReference>
<proteinExistence type="inferred from homology"/>
<evidence type="ECO:0000313" key="7">
    <source>
        <dbReference type="EMBL" id="PSH65028.1"/>
    </source>
</evidence>
<dbReference type="Gene3D" id="3.40.50.2000">
    <property type="entry name" value="Glycogen Phosphorylase B"/>
    <property type="match status" value="1"/>
</dbReference>
<keyword evidence="5" id="KW-0413">Isomerase</keyword>
<dbReference type="PANTHER" id="PTHR21197">
    <property type="entry name" value="UDP-GALACTOPYRANOSE MUTASE"/>
    <property type="match status" value="1"/>
</dbReference>
<dbReference type="OrthoDB" id="9769600at2"/>
<dbReference type="InterPro" id="IPR004379">
    <property type="entry name" value="UDP-GALP_mutase"/>
</dbReference>
<organism evidence="7 8">
    <name type="scientific">Phyllobacterium sophorae</name>
    <dbReference type="NCBI Taxonomy" id="1520277"/>
    <lineage>
        <taxon>Bacteria</taxon>
        <taxon>Pseudomonadati</taxon>
        <taxon>Pseudomonadota</taxon>
        <taxon>Alphaproteobacteria</taxon>
        <taxon>Hyphomicrobiales</taxon>
        <taxon>Phyllobacteriaceae</taxon>
        <taxon>Phyllobacterium</taxon>
    </lineage>
</organism>
<dbReference type="GO" id="GO:0005829">
    <property type="term" value="C:cytosol"/>
    <property type="evidence" value="ECO:0007669"/>
    <property type="project" value="TreeGrafter"/>
</dbReference>
<evidence type="ECO:0000256" key="3">
    <source>
        <dbReference type="ARBA" id="ARBA00022630"/>
    </source>
</evidence>
<evidence type="ECO:0000259" key="6">
    <source>
        <dbReference type="Pfam" id="PF03275"/>
    </source>
</evidence>
<dbReference type="Proteomes" id="UP000241764">
    <property type="component" value="Unassembled WGS sequence"/>
</dbReference>
<keyword evidence="3" id="KW-0285">Flavoprotein</keyword>
<dbReference type="EMBL" id="PGGM01000003">
    <property type="protein sequence ID" value="PSH65028.1"/>
    <property type="molecule type" value="Genomic_DNA"/>
</dbReference>
<keyword evidence="4" id="KW-0274">FAD</keyword>
<dbReference type="Pfam" id="PF13450">
    <property type="entry name" value="NAD_binding_8"/>
    <property type="match status" value="1"/>
</dbReference>
<dbReference type="GO" id="GO:0008767">
    <property type="term" value="F:UDP-galactopyranose mutase activity"/>
    <property type="evidence" value="ECO:0007669"/>
    <property type="project" value="InterPro"/>
</dbReference>
<comment type="caution">
    <text evidence="7">The sequence shown here is derived from an EMBL/GenBank/DDBJ whole genome shotgun (WGS) entry which is preliminary data.</text>
</comment>
<dbReference type="Pfam" id="PF03275">
    <property type="entry name" value="GLF"/>
    <property type="match status" value="1"/>
</dbReference>
<dbReference type="PANTHER" id="PTHR21197:SF0">
    <property type="entry name" value="UDP-GALACTOPYRANOSE MUTASE"/>
    <property type="match status" value="1"/>
</dbReference>
<keyword evidence="8" id="KW-1185">Reference proteome</keyword>
<dbReference type="SUPFAM" id="SSF54373">
    <property type="entry name" value="FAD-linked reductases, C-terminal domain"/>
    <property type="match status" value="1"/>
</dbReference>
<evidence type="ECO:0000256" key="2">
    <source>
        <dbReference type="ARBA" id="ARBA00009321"/>
    </source>
</evidence>
<reference evidence="8" key="1">
    <citation type="submission" date="2017-11" db="EMBL/GenBank/DDBJ databases">
        <authorList>
            <person name="Kuznetsova I."/>
            <person name="Sazanova A."/>
            <person name="Chirak E."/>
            <person name="Safronova V."/>
            <person name="Willems A."/>
        </authorList>
    </citation>
    <scope>NUCLEOTIDE SEQUENCE [LARGE SCALE GENOMIC DNA]</scope>
    <source>
        <strain evidence="8">CCBAU 03422</strain>
    </source>
</reference>
<comment type="similarity">
    <text evidence="2">Belongs to the UDP-galactopyranose/dTDP-fucopyranose mutase family.</text>
</comment>
<evidence type="ECO:0000256" key="4">
    <source>
        <dbReference type="ARBA" id="ARBA00022827"/>
    </source>
</evidence>
<dbReference type="GO" id="GO:0050660">
    <property type="term" value="F:flavin adenine dinucleotide binding"/>
    <property type="evidence" value="ECO:0007669"/>
    <property type="project" value="TreeGrafter"/>
</dbReference>
<protein>
    <submittedName>
        <fullName evidence="7">UDP-galactopyranose mutase</fullName>
    </submittedName>
</protein>
<dbReference type="Gene3D" id="3.40.50.720">
    <property type="entry name" value="NAD(P)-binding Rossmann-like Domain"/>
    <property type="match status" value="3"/>
</dbReference>
<feature type="domain" description="UDP-galactopyranose mutase C-terminal" evidence="6">
    <location>
        <begin position="555"/>
        <end position="751"/>
    </location>
</feature>
<accession>A0A2P7BF28</accession>
<gene>
    <name evidence="7" type="primary">glf</name>
    <name evidence="7" type="ORF">CU103_08275</name>
</gene>
<dbReference type="NCBIfam" id="TIGR00031">
    <property type="entry name" value="UDP-GALP_mutase"/>
    <property type="match status" value="1"/>
</dbReference>
<name>A0A2P7BF28_9HYPH</name>
<evidence type="ECO:0000313" key="8">
    <source>
        <dbReference type="Proteomes" id="UP000241764"/>
    </source>
</evidence>
<dbReference type="AlphaFoldDB" id="A0A2P7BF28"/>
<evidence type="ECO:0000256" key="5">
    <source>
        <dbReference type="ARBA" id="ARBA00023235"/>
    </source>
</evidence>
<comment type="cofactor">
    <cofactor evidence="1">
        <name>FAD</name>
        <dbReference type="ChEBI" id="CHEBI:57692"/>
    </cofactor>
</comment>
<dbReference type="Pfam" id="PF13692">
    <property type="entry name" value="Glyco_trans_1_4"/>
    <property type="match status" value="1"/>
</dbReference>